<feature type="non-terminal residue" evidence="2">
    <location>
        <position position="1"/>
    </location>
</feature>
<comment type="caution">
    <text evidence="2">The sequence shown here is derived from an EMBL/GenBank/DDBJ whole genome shotgun (WGS) entry which is preliminary data.</text>
</comment>
<dbReference type="EMBL" id="CAJOBD010022330">
    <property type="protein sequence ID" value="CAF4250518.1"/>
    <property type="molecule type" value="Genomic_DNA"/>
</dbReference>
<evidence type="ECO:0000256" key="1">
    <source>
        <dbReference type="SAM" id="MobiDB-lite"/>
    </source>
</evidence>
<evidence type="ECO:0000313" key="2">
    <source>
        <dbReference type="EMBL" id="CAF4250518.1"/>
    </source>
</evidence>
<reference evidence="2" key="1">
    <citation type="submission" date="2021-02" db="EMBL/GenBank/DDBJ databases">
        <authorList>
            <person name="Nowell W R."/>
        </authorList>
    </citation>
    <scope>NUCLEOTIDE SEQUENCE</scope>
</reference>
<proteinExistence type="predicted"/>
<feature type="compositionally biased region" description="Basic and acidic residues" evidence="1">
    <location>
        <begin position="1"/>
        <end position="12"/>
    </location>
</feature>
<feature type="compositionally biased region" description="Low complexity" evidence="1">
    <location>
        <begin position="49"/>
        <end position="59"/>
    </location>
</feature>
<name>A0A820ESD9_9BILA</name>
<accession>A0A820ESD9</accession>
<dbReference type="AlphaFoldDB" id="A0A820ESD9"/>
<dbReference type="Proteomes" id="UP000663836">
    <property type="component" value="Unassembled WGS sequence"/>
</dbReference>
<evidence type="ECO:0000313" key="3">
    <source>
        <dbReference type="Proteomes" id="UP000663836"/>
    </source>
</evidence>
<organism evidence="2 3">
    <name type="scientific">Rotaria sordida</name>
    <dbReference type="NCBI Taxonomy" id="392033"/>
    <lineage>
        <taxon>Eukaryota</taxon>
        <taxon>Metazoa</taxon>
        <taxon>Spiralia</taxon>
        <taxon>Gnathifera</taxon>
        <taxon>Rotifera</taxon>
        <taxon>Eurotatoria</taxon>
        <taxon>Bdelloidea</taxon>
        <taxon>Philodinida</taxon>
        <taxon>Philodinidae</taxon>
        <taxon>Rotaria</taxon>
    </lineage>
</organism>
<protein>
    <submittedName>
        <fullName evidence="2">Uncharacterized protein</fullName>
    </submittedName>
</protein>
<sequence>MIFSAKIEKDETFTNQNQGTKEKRPFLRKRQGLAHYQAPPKRRQICPKTTDTTSNTKTE</sequence>
<feature type="region of interest" description="Disordered" evidence="1">
    <location>
        <begin position="1"/>
        <end position="59"/>
    </location>
</feature>
<gene>
    <name evidence="2" type="ORF">JBS370_LOCUS38696</name>
</gene>